<dbReference type="PANTHER" id="PTHR33098:SF53">
    <property type="entry name" value="OS05G0540900 PROTEIN"/>
    <property type="match status" value="1"/>
</dbReference>
<accession>A0AA88QCC6</accession>
<protein>
    <recommendedName>
        <fullName evidence="3">DUF4408 domain-containing protein</fullName>
    </recommendedName>
</protein>
<dbReference type="AlphaFoldDB" id="A0AA88QCC6"/>
<feature type="transmembrane region" description="Helical" evidence="2">
    <location>
        <begin position="22"/>
        <end position="42"/>
    </location>
</feature>
<keyword evidence="2" id="KW-1133">Transmembrane helix</keyword>
<dbReference type="PANTHER" id="PTHR33098">
    <property type="entry name" value="COTTON FIBER (DUF761)"/>
    <property type="match status" value="1"/>
</dbReference>
<feature type="region of interest" description="Disordered" evidence="1">
    <location>
        <begin position="94"/>
        <end position="114"/>
    </location>
</feature>
<evidence type="ECO:0000256" key="1">
    <source>
        <dbReference type="SAM" id="MobiDB-lite"/>
    </source>
</evidence>
<evidence type="ECO:0000313" key="5">
    <source>
        <dbReference type="Proteomes" id="UP001187471"/>
    </source>
</evidence>
<dbReference type="Pfam" id="PF14364">
    <property type="entry name" value="DUF4408"/>
    <property type="match status" value="1"/>
</dbReference>
<sequence length="318" mass="37062">MFEESASIPSIWASMNSWFTPTVFFVLLNLMIGTILFISSLANQEQQHQQHKEQQQQQAQEDEHQQPKIARSPSVLQRLRSINFYSYRSQEPVSVSSHFKQNPDPNTHYDYPLPQQDHQQASETETHYLFEPTHQHQALETLETETHFQFEQIHQPLQNQALETETHFDFEQTHNPIQSLVPEKETHFFPEDEEEEEDGDAQSLEEIYTRLADHHVSRTQSGTKPASGEIPVKLPQKMRKSASLKSAFGHFGEEDIVETRRPATVREGKVKAAEDDEEVDAKADDFINKFKQQLKLQRIDSIIRYKELLTLIKKELEK</sequence>
<dbReference type="EMBL" id="JAVXUO010003130">
    <property type="protein sequence ID" value="KAK2966412.1"/>
    <property type="molecule type" value="Genomic_DNA"/>
</dbReference>
<gene>
    <name evidence="4" type="ORF">RJ640_003682</name>
</gene>
<dbReference type="Pfam" id="PF05553">
    <property type="entry name" value="DUF761"/>
    <property type="match status" value="1"/>
</dbReference>
<reference evidence="4" key="1">
    <citation type="submission" date="2022-12" db="EMBL/GenBank/DDBJ databases">
        <title>Draft genome assemblies for two species of Escallonia (Escalloniales).</title>
        <authorList>
            <person name="Chanderbali A."/>
            <person name="Dervinis C."/>
            <person name="Anghel I."/>
            <person name="Soltis D."/>
            <person name="Soltis P."/>
            <person name="Zapata F."/>
        </authorList>
    </citation>
    <scope>NUCLEOTIDE SEQUENCE</scope>
    <source>
        <strain evidence="4">UCBG92.1500</strain>
        <tissue evidence="4">Leaf</tissue>
    </source>
</reference>
<feature type="region of interest" description="Disordered" evidence="1">
    <location>
        <begin position="47"/>
        <end position="72"/>
    </location>
</feature>
<evidence type="ECO:0000256" key="2">
    <source>
        <dbReference type="SAM" id="Phobius"/>
    </source>
</evidence>
<feature type="compositionally biased region" description="Polar residues" evidence="1">
    <location>
        <begin position="94"/>
        <end position="105"/>
    </location>
</feature>
<dbReference type="InterPro" id="IPR008480">
    <property type="entry name" value="DUF761_pln"/>
</dbReference>
<keyword evidence="2" id="KW-0812">Transmembrane</keyword>
<evidence type="ECO:0000313" key="4">
    <source>
        <dbReference type="EMBL" id="KAK2966412.1"/>
    </source>
</evidence>
<name>A0AA88QCC6_9ASTE</name>
<dbReference type="InterPro" id="IPR025520">
    <property type="entry name" value="DUF4408"/>
</dbReference>
<keyword evidence="5" id="KW-1185">Reference proteome</keyword>
<proteinExistence type="predicted"/>
<dbReference type="Proteomes" id="UP001187471">
    <property type="component" value="Unassembled WGS sequence"/>
</dbReference>
<evidence type="ECO:0000259" key="3">
    <source>
        <dbReference type="Pfam" id="PF14364"/>
    </source>
</evidence>
<organism evidence="4 5">
    <name type="scientific">Escallonia rubra</name>
    <dbReference type="NCBI Taxonomy" id="112253"/>
    <lineage>
        <taxon>Eukaryota</taxon>
        <taxon>Viridiplantae</taxon>
        <taxon>Streptophyta</taxon>
        <taxon>Embryophyta</taxon>
        <taxon>Tracheophyta</taxon>
        <taxon>Spermatophyta</taxon>
        <taxon>Magnoliopsida</taxon>
        <taxon>eudicotyledons</taxon>
        <taxon>Gunneridae</taxon>
        <taxon>Pentapetalae</taxon>
        <taxon>asterids</taxon>
        <taxon>campanulids</taxon>
        <taxon>Escalloniales</taxon>
        <taxon>Escalloniaceae</taxon>
        <taxon>Escallonia</taxon>
    </lineage>
</organism>
<keyword evidence="2" id="KW-0472">Membrane</keyword>
<feature type="domain" description="DUF4408" evidence="3">
    <location>
        <begin position="9"/>
        <end position="41"/>
    </location>
</feature>
<comment type="caution">
    <text evidence="4">The sequence shown here is derived from an EMBL/GenBank/DDBJ whole genome shotgun (WGS) entry which is preliminary data.</text>
</comment>